<accession>A0A7D5Z5N4</accession>
<sequence length="87" mass="9855">MHQDLVSATNTDAQAREHELAMLRMQLTALRRSIYRLDGLQTTIYGCLVDLSNLISTLETTHDLLEHLHNVMDAEDVGGFQQSSDRE</sequence>
<protein>
    <submittedName>
        <fullName evidence="1">Uncharacterized protein</fullName>
    </submittedName>
</protein>
<keyword evidence="2" id="KW-1185">Reference proteome</keyword>
<dbReference type="GeneID" id="90967831"/>
<dbReference type="AlphaFoldDB" id="A0A7D5Z5N4"/>
<dbReference type="EMBL" id="CP058934">
    <property type="protein sequence ID" value="QLI69646.1"/>
    <property type="molecule type" value="Genomic_DNA"/>
</dbReference>
<dbReference type="KEGG" id="mbrn:90967831"/>
<reference evidence="1 2" key="1">
    <citation type="submission" date="2020-07" db="EMBL/GenBank/DDBJ databases">
        <title>Telomere length de novo assembly of all 7 chromosomes of the fungus, Metarhizium brunneum, using a novel assembly pipeline.</title>
        <authorList>
            <person name="Saud z."/>
            <person name="Kortsinoglou A."/>
            <person name="Kouvelis V.N."/>
            <person name="Butt T.M."/>
        </authorList>
    </citation>
    <scope>NUCLEOTIDE SEQUENCE [LARGE SCALE GENOMIC DNA]</scope>
    <source>
        <strain evidence="1 2">4556</strain>
    </source>
</reference>
<organism evidence="1 2">
    <name type="scientific">Metarhizium brunneum</name>
    <dbReference type="NCBI Taxonomy" id="500148"/>
    <lineage>
        <taxon>Eukaryota</taxon>
        <taxon>Fungi</taxon>
        <taxon>Dikarya</taxon>
        <taxon>Ascomycota</taxon>
        <taxon>Pezizomycotina</taxon>
        <taxon>Sordariomycetes</taxon>
        <taxon>Hypocreomycetidae</taxon>
        <taxon>Hypocreales</taxon>
        <taxon>Clavicipitaceae</taxon>
        <taxon>Metarhizium</taxon>
    </lineage>
</organism>
<evidence type="ECO:0000313" key="2">
    <source>
        <dbReference type="Proteomes" id="UP000510686"/>
    </source>
</evidence>
<dbReference type="RefSeq" id="XP_065986845.1">
    <property type="nucleotide sequence ID" value="XM_066130705.1"/>
</dbReference>
<evidence type="ECO:0000313" key="1">
    <source>
        <dbReference type="EMBL" id="QLI69646.1"/>
    </source>
</evidence>
<gene>
    <name evidence="1" type="ORF">G6M90_00g060790</name>
</gene>
<proteinExistence type="predicted"/>
<name>A0A7D5Z5N4_9HYPO</name>
<dbReference type="Proteomes" id="UP000510686">
    <property type="component" value="Chromosome 3"/>
</dbReference>